<dbReference type="GO" id="GO:0003964">
    <property type="term" value="F:RNA-directed DNA polymerase activity"/>
    <property type="evidence" value="ECO:0007669"/>
    <property type="project" value="UniProtKB-EC"/>
</dbReference>
<dbReference type="InterPro" id="IPR029063">
    <property type="entry name" value="SAM-dependent_MTases_sf"/>
</dbReference>
<gene>
    <name evidence="4" type="primary">Mettl25</name>
</gene>
<dbReference type="Pfam" id="PF13679">
    <property type="entry name" value="Methyltransf_32"/>
    <property type="match status" value="1"/>
</dbReference>
<dbReference type="InterPro" id="IPR052220">
    <property type="entry name" value="METTL25"/>
</dbReference>
<dbReference type="Pfam" id="PF00078">
    <property type="entry name" value="RVT_1"/>
    <property type="match status" value="1"/>
</dbReference>
<evidence type="ECO:0000256" key="1">
    <source>
        <dbReference type="ARBA" id="ARBA00012493"/>
    </source>
</evidence>
<dbReference type="SUPFAM" id="SSF53335">
    <property type="entry name" value="S-adenosyl-L-methionine-dependent methyltransferases"/>
    <property type="match status" value="1"/>
</dbReference>
<accession>A0A8C0X081</accession>
<feature type="domain" description="Methyltransferase" evidence="3">
    <location>
        <begin position="156"/>
        <end position="420"/>
    </location>
</feature>
<dbReference type="Ensembl" id="ENSCCNT00000023892.1">
    <property type="protein sequence ID" value="ENSCCNP00000018375.1"/>
    <property type="gene ID" value="ENSCCNG00000018555.1"/>
</dbReference>
<dbReference type="InterPro" id="IPR043502">
    <property type="entry name" value="DNA/RNA_pol_sf"/>
</dbReference>
<dbReference type="InterPro" id="IPR025714">
    <property type="entry name" value="Methyltranfer_dom"/>
</dbReference>
<evidence type="ECO:0000313" key="4">
    <source>
        <dbReference type="Ensembl" id="ENSCCNP00000018375.1"/>
    </source>
</evidence>
<feature type="domain" description="Reverse transcriptase" evidence="2">
    <location>
        <begin position="639"/>
        <end position="691"/>
    </location>
</feature>
<evidence type="ECO:0000259" key="2">
    <source>
        <dbReference type="Pfam" id="PF00078"/>
    </source>
</evidence>
<dbReference type="Gene3D" id="3.40.50.150">
    <property type="entry name" value="Vaccinia Virus protein VP39"/>
    <property type="match status" value="1"/>
</dbReference>
<dbReference type="AlphaFoldDB" id="A0A8C0X081"/>
<dbReference type="EC" id="2.7.7.49" evidence="1"/>
<name>A0A8C0X081_CASCN</name>
<dbReference type="PANTHER" id="PTHR12496:SF9">
    <property type="entry name" value="METHYLTRANSFERASE-LIKE PROTEIN 25-RELATED"/>
    <property type="match status" value="1"/>
</dbReference>
<dbReference type="PANTHER" id="PTHR12496">
    <property type="entry name" value="CGI-41 METHYLTRANSFERASE"/>
    <property type="match status" value="1"/>
</dbReference>
<sequence length="701" mass="79591">IVMAASRPLPFTHDLPTLHVKLQGLLQFLRDALSISNAHTVDFYTEAVWEELVDLPPETVLAALRKSAAEADRQLSAPRPLVEAERGSGVTEFPKIFCETSQKLLSAEAFAQAAKYYSVQNLGICTPLEELFLALRGNKKWRTGENMKLIEFMNMKKSHEVQEMSELICSIADYYGIKQVIDLGSGKGYLSSFLSLMYGLKVYGLDSSNTNTRGAKERNRKLKKHWKHYHTQSRADVNGLAFKMAKDRKVQNGVLYEADTEKVCNNSPANQDEIPASDFSPDFSGSVISNIRKQVENLQTEPQGEENLCFENAFSLVDFLPINAIEHTSSQIAYRETCETNKGRRKMKSKSSDCSVYSPLTSLITADSELHDIIHDLEDCLMVGLHTCGDLAANTLRIFTSKSEVKGVCSVGCCYHLLSEEFERPNKDCFRCAIYWGFPMCQYLKEERWCCGRNARMSACLALERVAVGQGLPTESLFYRAVLQDIIKDCYGITKCDQHVGKIYSKCSSFLDYVRKSLKKLGLDECKVIQEIIRDYFENLYSNKFENLKEMDRFLDTYDHPKLNQEEINHLNRSITQNEIEAAIKSLPKKKSPGPDGFSAEFYQTFKEELIPTLLKLFHEIEREGKLPNTFYEASITLIPKPGKDTSKKENYRPISLMNIDAKILNKIMANRIQQHIKKIIHHDQVGFIPGCRGGSTYENQ</sequence>
<organism evidence="4">
    <name type="scientific">Castor canadensis</name>
    <name type="common">American beaver</name>
    <dbReference type="NCBI Taxonomy" id="51338"/>
    <lineage>
        <taxon>Eukaryota</taxon>
        <taxon>Metazoa</taxon>
        <taxon>Chordata</taxon>
        <taxon>Craniata</taxon>
        <taxon>Vertebrata</taxon>
        <taxon>Euteleostomi</taxon>
        <taxon>Mammalia</taxon>
        <taxon>Eutheria</taxon>
        <taxon>Euarchontoglires</taxon>
        <taxon>Glires</taxon>
        <taxon>Rodentia</taxon>
        <taxon>Castorimorpha</taxon>
        <taxon>Castoridae</taxon>
        <taxon>Castor</taxon>
    </lineage>
</organism>
<protein>
    <recommendedName>
        <fullName evidence="1">RNA-directed DNA polymerase</fullName>
        <ecNumber evidence="1">2.7.7.49</ecNumber>
    </recommendedName>
</protein>
<proteinExistence type="predicted"/>
<evidence type="ECO:0000259" key="3">
    <source>
        <dbReference type="Pfam" id="PF13679"/>
    </source>
</evidence>
<reference evidence="4" key="1">
    <citation type="submission" date="2023-09" db="UniProtKB">
        <authorList>
            <consortium name="Ensembl"/>
        </authorList>
    </citation>
    <scope>IDENTIFICATION</scope>
</reference>
<dbReference type="SUPFAM" id="SSF56672">
    <property type="entry name" value="DNA/RNA polymerases"/>
    <property type="match status" value="1"/>
</dbReference>
<dbReference type="InterPro" id="IPR000477">
    <property type="entry name" value="RT_dom"/>
</dbReference>